<keyword evidence="4 5" id="KW-0143">Chaperone</keyword>
<dbReference type="SUPFAM" id="SSF50447">
    <property type="entry name" value="Translation proteins"/>
    <property type="match status" value="1"/>
</dbReference>
<evidence type="ECO:0000256" key="2">
    <source>
        <dbReference type="ARBA" id="ARBA00022517"/>
    </source>
</evidence>
<feature type="domain" description="Ribosome maturation factor RimM PRC barrel" evidence="7">
    <location>
        <begin position="98"/>
        <end position="164"/>
    </location>
</feature>
<dbReference type="InterPro" id="IPR056792">
    <property type="entry name" value="PRC_RimM"/>
</dbReference>
<dbReference type="GO" id="GO:0042274">
    <property type="term" value="P:ribosomal small subunit biogenesis"/>
    <property type="evidence" value="ECO:0007669"/>
    <property type="project" value="UniProtKB-UniRule"/>
</dbReference>
<proteinExistence type="inferred from homology"/>
<comment type="function">
    <text evidence="5">An accessory protein needed during the final step in the assembly of 30S ribosomal subunit, possibly for assembly of the head region. Essential for efficient processing of 16S rRNA. May be needed both before and after RbfA during the maturation of 16S rRNA. It has affinity for free ribosomal 30S subunits but not for 70S ribosomes.</text>
</comment>
<dbReference type="InterPro" id="IPR036976">
    <property type="entry name" value="RimM_N_sf"/>
</dbReference>
<evidence type="ECO:0000256" key="4">
    <source>
        <dbReference type="ARBA" id="ARBA00023186"/>
    </source>
</evidence>
<protein>
    <recommendedName>
        <fullName evidence="5">Ribosome maturation factor RimM</fullName>
    </recommendedName>
</protein>
<accession>A0A7G6E1H8</accession>
<dbReference type="GO" id="GO:0006364">
    <property type="term" value="P:rRNA processing"/>
    <property type="evidence" value="ECO:0007669"/>
    <property type="project" value="UniProtKB-UniRule"/>
</dbReference>
<keyword evidence="3 5" id="KW-0698">rRNA processing</keyword>
<dbReference type="Proteomes" id="UP000515847">
    <property type="component" value="Chromosome"/>
</dbReference>
<dbReference type="EMBL" id="CP045798">
    <property type="protein sequence ID" value="QNB45932.1"/>
    <property type="molecule type" value="Genomic_DNA"/>
</dbReference>
<name>A0A7G6E1H8_THEFR</name>
<organism evidence="8 9">
    <name type="scientific">Thermanaerosceptrum fracticalcis</name>
    <dbReference type="NCBI Taxonomy" id="1712410"/>
    <lineage>
        <taxon>Bacteria</taxon>
        <taxon>Bacillati</taxon>
        <taxon>Bacillota</taxon>
        <taxon>Clostridia</taxon>
        <taxon>Eubacteriales</taxon>
        <taxon>Peptococcaceae</taxon>
        <taxon>Thermanaerosceptrum</taxon>
    </lineage>
</organism>
<dbReference type="GO" id="GO:0005737">
    <property type="term" value="C:cytoplasm"/>
    <property type="evidence" value="ECO:0007669"/>
    <property type="project" value="UniProtKB-SubCell"/>
</dbReference>
<dbReference type="Pfam" id="PF24986">
    <property type="entry name" value="PRC_RimM"/>
    <property type="match status" value="1"/>
</dbReference>
<dbReference type="GO" id="GO:0043022">
    <property type="term" value="F:ribosome binding"/>
    <property type="evidence" value="ECO:0007669"/>
    <property type="project" value="InterPro"/>
</dbReference>
<dbReference type="AlphaFoldDB" id="A0A7G6E1H8"/>
<evidence type="ECO:0000256" key="1">
    <source>
        <dbReference type="ARBA" id="ARBA00022490"/>
    </source>
</evidence>
<evidence type="ECO:0000256" key="3">
    <source>
        <dbReference type="ARBA" id="ARBA00022552"/>
    </source>
</evidence>
<dbReference type="InterPro" id="IPR011961">
    <property type="entry name" value="RimM"/>
</dbReference>
<dbReference type="InterPro" id="IPR009000">
    <property type="entry name" value="Transl_B-barrel_sf"/>
</dbReference>
<keyword evidence="2 5" id="KW-0690">Ribosome biogenesis</keyword>
<comment type="domain">
    <text evidence="5">The PRC barrel domain binds ribosomal protein uS19.</text>
</comment>
<dbReference type="Pfam" id="PF01782">
    <property type="entry name" value="RimM"/>
    <property type="match status" value="1"/>
</dbReference>
<reference evidence="8 9" key="1">
    <citation type="journal article" date="2019" name="Front. Microbiol.">
        <title>Thermoanaerosceptrum fracticalcis gen. nov. sp. nov., a Novel Fumarate-Fermenting Microorganism From a Deep Fractured Carbonate Aquifer of the US Great Basin.</title>
        <authorList>
            <person name="Hamilton-Brehm S.D."/>
            <person name="Stewart L.E."/>
            <person name="Zavarin M."/>
            <person name="Caldwell M."/>
            <person name="Lawson P.A."/>
            <person name="Onstott T.C."/>
            <person name="Grzymski J."/>
            <person name="Neveux I."/>
            <person name="Lollar B.S."/>
            <person name="Russell C.E."/>
            <person name="Moser D.P."/>
        </authorList>
    </citation>
    <scope>NUCLEOTIDE SEQUENCE [LARGE SCALE GENOMIC DNA]</scope>
    <source>
        <strain evidence="8 9">DRI-13</strain>
    </source>
</reference>
<dbReference type="SUPFAM" id="SSF50346">
    <property type="entry name" value="PRC-barrel domain"/>
    <property type="match status" value="1"/>
</dbReference>
<comment type="subunit">
    <text evidence="5">Binds ribosomal protein uS19.</text>
</comment>
<comment type="subcellular location">
    <subcellularLocation>
        <location evidence="5">Cytoplasm</location>
    </subcellularLocation>
</comment>
<evidence type="ECO:0000259" key="7">
    <source>
        <dbReference type="Pfam" id="PF24986"/>
    </source>
</evidence>
<dbReference type="PANTHER" id="PTHR33692:SF1">
    <property type="entry name" value="RIBOSOME MATURATION FACTOR RIMM"/>
    <property type="match status" value="1"/>
</dbReference>
<dbReference type="Gene3D" id="2.30.30.240">
    <property type="entry name" value="PRC-barrel domain"/>
    <property type="match status" value="1"/>
</dbReference>
<keyword evidence="9" id="KW-1185">Reference proteome</keyword>
<keyword evidence="1 5" id="KW-0963">Cytoplasm</keyword>
<dbReference type="Gene3D" id="2.40.30.60">
    <property type="entry name" value="RimM"/>
    <property type="match status" value="1"/>
</dbReference>
<sequence>MYIKIGQIVNTHGHRGELKVYPLSDDPQRFYELEHVYIKRNDEYMEYHVHSVRLHQNVVIIALREIPDMNEGEKMKGLYLELPAGELRPLPPGHYYHFQIVGLEVYEGEYYLGKVEEILETGSNDVYVVKKERQKPIYLPALKEVIKKIDLDSGKMEVQIPPGLLE</sequence>
<evidence type="ECO:0000313" key="8">
    <source>
        <dbReference type="EMBL" id="QNB45932.1"/>
    </source>
</evidence>
<comment type="similarity">
    <text evidence="5">Belongs to the RimM family.</text>
</comment>
<dbReference type="NCBIfam" id="TIGR02273">
    <property type="entry name" value="16S_RimM"/>
    <property type="match status" value="1"/>
</dbReference>
<dbReference type="OrthoDB" id="9810331at2"/>
<dbReference type="HAMAP" id="MF_00014">
    <property type="entry name" value="Ribosome_mat_RimM"/>
    <property type="match status" value="1"/>
</dbReference>
<evidence type="ECO:0000259" key="6">
    <source>
        <dbReference type="Pfam" id="PF01782"/>
    </source>
</evidence>
<evidence type="ECO:0000313" key="9">
    <source>
        <dbReference type="Proteomes" id="UP000515847"/>
    </source>
</evidence>
<feature type="domain" description="RimM N-terminal" evidence="6">
    <location>
        <begin position="5"/>
        <end position="83"/>
    </location>
</feature>
<evidence type="ECO:0000256" key="5">
    <source>
        <dbReference type="HAMAP-Rule" id="MF_00014"/>
    </source>
</evidence>
<dbReference type="PANTHER" id="PTHR33692">
    <property type="entry name" value="RIBOSOME MATURATION FACTOR RIMM"/>
    <property type="match status" value="1"/>
</dbReference>
<dbReference type="InterPro" id="IPR011033">
    <property type="entry name" value="PRC_barrel-like_sf"/>
</dbReference>
<dbReference type="RefSeq" id="WP_034422827.1">
    <property type="nucleotide sequence ID" value="NZ_CP045798.1"/>
</dbReference>
<gene>
    <name evidence="5 8" type="primary">rimM</name>
    <name evidence="8" type="ORF">BR63_06165</name>
</gene>
<dbReference type="KEGG" id="tfr:BR63_06165"/>
<dbReference type="InterPro" id="IPR002676">
    <property type="entry name" value="RimM_N"/>
</dbReference>
<dbReference type="GO" id="GO:0005840">
    <property type="term" value="C:ribosome"/>
    <property type="evidence" value="ECO:0007669"/>
    <property type="project" value="InterPro"/>
</dbReference>